<name>A0ABP4FUL0_9PSEU</name>
<organism evidence="1 2">
    <name type="scientific">Prauserella alba</name>
    <dbReference type="NCBI Taxonomy" id="176898"/>
    <lineage>
        <taxon>Bacteria</taxon>
        <taxon>Bacillati</taxon>
        <taxon>Actinomycetota</taxon>
        <taxon>Actinomycetes</taxon>
        <taxon>Pseudonocardiales</taxon>
        <taxon>Pseudonocardiaceae</taxon>
        <taxon>Prauserella</taxon>
    </lineage>
</organism>
<dbReference type="EMBL" id="BAAALM010000005">
    <property type="protein sequence ID" value="GAA1200747.1"/>
    <property type="molecule type" value="Genomic_DNA"/>
</dbReference>
<comment type="caution">
    <text evidence="1">The sequence shown here is derived from an EMBL/GenBank/DDBJ whole genome shotgun (WGS) entry which is preliminary data.</text>
</comment>
<dbReference type="RefSeq" id="WP_253857092.1">
    <property type="nucleotide sequence ID" value="NZ_BAAALM010000005.1"/>
</dbReference>
<reference evidence="2" key="1">
    <citation type="journal article" date="2019" name="Int. J. Syst. Evol. Microbiol.">
        <title>The Global Catalogue of Microorganisms (GCM) 10K type strain sequencing project: providing services to taxonomists for standard genome sequencing and annotation.</title>
        <authorList>
            <consortium name="The Broad Institute Genomics Platform"/>
            <consortium name="The Broad Institute Genome Sequencing Center for Infectious Disease"/>
            <person name="Wu L."/>
            <person name="Ma J."/>
        </authorList>
    </citation>
    <scope>NUCLEOTIDE SEQUENCE [LARGE SCALE GENOMIC DNA]</scope>
    <source>
        <strain evidence="2">JCM 13022</strain>
    </source>
</reference>
<keyword evidence="2" id="KW-1185">Reference proteome</keyword>
<evidence type="ECO:0000313" key="1">
    <source>
        <dbReference type="EMBL" id="GAA1200747.1"/>
    </source>
</evidence>
<protein>
    <submittedName>
        <fullName evidence="1">Uncharacterized protein</fullName>
    </submittedName>
</protein>
<gene>
    <name evidence="1" type="ORF">GCM10009675_16390</name>
</gene>
<sequence length="73" mass="7812">MARTAHYRAADTDHASAITVRDDRGVPVTELELPQGGDNQHDIDGELLAAGFSRSADWAKVDDGWVAPVVPAE</sequence>
<dbReference type="Proteomes" id="UP001500467">
    <property type="component" value="Unassembled WGS sequence"/>
</dbReference>
<evidence type="ECO:0000313" key="2">
    <source>
        <dbReference type="Proteomes" id="UP001500467"/>
    </source>
</evidence>
<proteinExistence type="predicted"/>
<accession>A0ABP4FUL0</accession>